<organism evidence="3 4">
    <name type="scientific">Imperialibacter roseus</name>
    <dbReference type="NCBI Taxonomy" id="1324217"/>
    <lineage>
        <taxon>Bacteria</taxon>
        <taxon>Pseudomonadati</taxon>
        <taxon>Bacteroidota</taxon>
        <taxon>Cytophagia</taxon>
        <taxon>Cytophagales</taxon>
        <taxon>Flammeovirgaceae</taxon>
        <taxon>Imperialibacter</taxon>
    </lineage>
</organism>
<dbReference type="EMBL" id="CP136051">
    <property type="protein sequence ID" value="WOK06381.1"/>
    <property type="molecule type" value="Genomic_DNA"/>
</dbReference>
<reference evidence="3 4" key="1">
    <citation type="journal article" date="2023" name="Microbiol. Resour. Announc.">
        <title>Complete Genome Sequence of Imperialibacter roseus strain P4T.</title>
        <authorList>
            <person name="Tizabi D.R."/>
            <person name="Bachvaroff T."/>
            <person name="Hill R.T."/>
        </authorList>
    </citation>
    <scope>NUCLEOTIDE SEQUENCE [LARGE SCALE GENOMIC DNA]</scope>
    <source>
        <strain evidence="3 4">P4T</strain>
    </source>
</reference>
<dbReference type="PANTHER" id="PTHR11786">
    <property type="entry name" value="N-HYDROXYARYLAMINE O-ACETYLTRANSFERASE"/>
    <property type="match status" value="1"/>
</dbReference>
<dbReference type="Gene3D" id="3.30.2140.10">
    <property type="entry name" value="Arylamine N-acetyltransferase"/>
    <property type="match status" value="1"/>
</dbReference>
<comment type="similarity">
    <text evidence="1 2">Belongs to the arylamine N-acetyltransferase family.</text>
</comment>
<name>A0ABZ0IRM9_9BACT</name>
<dbReference type="InterPro" id="IPR038765">
    <property type="entry name" value="Papain-like_cys_pep_sf"/>
</dbReference>
<gene>
    <name evidence="3" type="ORF">RT717_25225</name>
</gene>
<evidence type="ECO:0000313" key="4">
    <source>
        <dbReference type="Proteomes" id="UP001302349"/>
    </source>
</evidence>
<dbReference type="RefSeq" id="WP_317489105.1">
    <property type="nucleotide sequence ID" value="NZ_CP136051.1"/>
</dbReference>
<dbReference type="Gene3D" id="2.40.128.150">
    <property type="entry name" value="Cysteine proteinases"/>
    <property type="match status" value="1"/>
</dbReference>
<sequence length="254" mass="30084">MDIDKYLHRIDVSAREAPGARFLKHLHYQHLLHIPFENLDIHWGKEILLDTERLYKKIIEQKRGGFCYELNGLFYSLLSQLGFTCYMASARMPKPDGKLSPEFEHMCILVQLEGEVFLCDVGYGKGPVYPLKVLEENMQMSLNQFYRVRKKDDVGWWLDESDDGQSFEEKYLFSPKRRTLIEFIPRCVYQQTDPESHFRKGKMITQATPDGRKTLTEKMLIVNSRGERTEHYLLNQDDFYIKLEEHFNIRRSTS</sequence>
<dbReference type="Proteomes" id="UP001302349">
    <property type="component" value="Chromosome"/>
</dbReference>
<keyword evidence="4" id="KW-1185">Reference proteome</keyword>
<proteinExistence type="inferred from homology"/>
<dbReference type="InterPro" id="IPR001447">
    <property type="entry name" value="Arylamine_N-AcTrfase"/>
</dbReference>
<dbReference type="PANTHER" id="PTHR11786:SF0">
    <property type="entry name" value="ARYLAMINE N-ACETYLTRANSFERASE 4-RELATED"/>
    <property type="match status" value="1"/>
</dbReference>
<dbReference type="SUPFAM" id="SSF54001">
    <property type="entry name" value="Cysteine proteinases"/>
    <property type="match status" value="1"/>
</dbReference>
<protein>
    <submittedName>
        <fullName evidence="3">Arylamine N-acetyltransferase</fullName>
    </submittedName>
</protein>
<dbReference type="Pfam" id="PF00797">
    <property type="entry name" value="Acetyltransf_2"/>
    <property type="match status" value="1"/>
</dbReference>
<evidence type="ECO:0000313" key="3">
    <source>
        <dbReference type="EMBL" id="WOK06381.1"/>
    </source>
</evidence>
<evidence type="ECO:0000256" key="1">
    <source>
        <dbReference type="ARBA" id="ARBA00006547"/>
    </source>
</evidence>
<evidence type="ECO:0000256" key="2">
    <source>
        <dbReference type="RuleBase" id="RU003452"/>
    </source>
</evidence>
<accession>A0ABZ0IRM9</accession>
<dbReference type="PRINTS" id="PR01543">
    <property type="entry name" value="ANATRNSFRASE"/>
</dbReference>